<proteinExistence type="inferred from homology"/>
<dbReference type="PANTHER" id="PTHR30589:SF0">
    <property type="entry name" value="PHOSPHATIDYLGLYCEROL--PROLIPOPROTEIN DIACYLGLYCERYL TRANSFERASE"/>
    <property type="match status" value="1"/>
</dbReference>
<dbReference type="RefSeq" id="WP_167700014.1">
    <property type="nucleotide sequence ID" value="NZ_CP118174.1"/>
</dbReference>
<dbReference type="EC" id="2.5.1.145" evidence="7"/>
<evidence type="ECO:0000256" key="7">
    <source>
        <dbReference type="HAMAP-Rule" id="MF_01147"/>
    </source>
</evidence>
<comment type="catalytic activity">
    <reaction evidence="7">
        <text>L-cysteinyl-[prolipoprotein] + a 1,2-diacyl-sn-glycero-3-phospho-(1'-sn-glycerol) = an S-1,2-diacyl-sn-glyceryl-L-cysteinyl-[prolipoprotein] + sn-glycerol 1-phosphate + H(+)</text>
        <dbReference type="Rhea" id="RHEA:56712"/>
        <dbReference type="Rhea" id="RHEA-COMP:14679"/>
        <dbReference type="Rhea" id="RHEA-COMP:14680"/>
        <dbReference type="ChEBI" id="CHEBI:15378"/>
        <dbReference type="ChEBI" id="CHEBI:29950"/>
        <dbReference type="ChEBI" id="CHEBI:57685"/>
        <dbReference type="ChEBI" id="CHEBI:64716"/>
        <dbReference type="ChEBI" id="CHEBI:140658"/>
        <dbReference type="EC" id="2.5.1.145"/>
    </reaction>
</comment>
<keyword evidence="4 7" id="KW-0812">Transmembrane</keyword>
<evidence type="ECO:0000256" key="3">
    <source>
        <dbReference type="ARBA" id="ARBA00022679"/>
    </source>
</evidence>
<dbReference type="GO" id="GO:0042158">
    <property type="term" value="P:lipoprotein biosynthetic process"/>
    <property type="evidence" value="ECO:0007669"/>
    <property type="project" value="UniProtKB-UniRule"/>
</dbReference>
<feature type="transmembrane region" description="Helical" evidence="7">
    <location>
        <begin position="61"/>
        <end position="79"/>
    </location>
</feature>
<name>A0A968GDG5_9SPIO</name>
<comment type="pathway">
    <text evidence="7">Protein modification; lipoprotein biosynthesis (diacylglyceryl transfer).</text>
</comment>
<feature type="binding site" evidence="7">
    <location>
        <position position="155"/>
    </location>
    <ligand>
        <name>a 1,2-diacyl-sn-glycero-3-phospho-(1'-sn-glycerol)</name>
        <dbReference type="ChEBI" id="CHEBI:64716"/>
    </ligand>
</feature>
<dbReference type="Pfam" id="PF01790">
    <property type="entry name" value="LGT"/>
    <property type="match status" value="1"/>
</dbReference>
<comment type="function">
    <text evidence="7">Catalyzes the transfer of the diacylglyceryl group from phosphatidylglycerol to the sulfhydryl group of the N-terminal cysteine of a prolipoprotein, the first step in the formation of mature lipoproteins.</text>
</comment>
<gene>
    <name evidence="7 8" type="primary">lgt</name>
    <name evidence="8" type="ORF">HCT14_02650</name>
</gene>
<reference evidence="8 9" key="1">
    <citation type="submission" date="2020-03" db="EMBL/GenBank/DDBJ databases">
        <title>Spirochaetal bacteria isolated from arthropods constitute a novel genus Entomospira genus novum within the order Spirochaetales.</title>
        <authorList>
            <person name="Grana-Miraglia L."/>
            <person name="Sikutova S."/>
            <person name="Fingerle V."/>
            <person name="Sing A."/>
            <person name="Castillo-Ramirez S."/>
            <person name="Margos G."/>
            <person name="Rudolf I."/>
        </authorList>
    </citation>
    <scope>NUCLEOTIDE SEQUENCE [LARGE SCALE GENOMIC DNA]</scope>
    <source>
        <strain evidence="8 9">BR193</strain>
    </source>
</reference>
<organism evidence="8 9">
    <name type="scientific">Entomospira entomophila</name>
    <dbReference type="NCBI Taxonomy" id="2719988"/>
    <lineage>
        <taxon>Bacteria</taxon>
        <taxon>Pseudomonadati</taxon>
        <taxon>Spirochaetota</taxon>
        <taxon>Spirochaetia</taxon>
        <taxon>Spirochaetales</taxon>
        <taxon>Spirochaetaceae</taxon>
        <taxon>Entomospira</taxon>
    </lineage>
</organism>
<dbReference type="HAMAP" id="MF_01147">
    <property type="entry name" value="Lgt"/>
    <property type="match status" value="1"/>
</dbReference>
<dbReference type="Proteomes" id="UP000711995">
    <property type="component" value="Unassembled WGS sequence"/>
</dbReference>
<dbReference type="PANTHER" id="PTHR30589">
    <property type="entry name" value="PROLIPOPROTEIN DIACYLGLYCERYL TRANSFERASE"/>
    <property type="match status" value="1"/>
</dbReference>
<dbReference type="EMBL" id="JAATLJ010000001">
    <property type="protein sequence ID" value="NIZ40414.1"/>
    <property type="molecule type" value="Genomic_DNA"/>
</dbReference>
<dbReference type="NCBIfam" id="TIGR00544">
    <property type="entry name" value="lgt"/>
    <property type="match status" value="1"/>
</dbReference>
<comment type="caution">
    <text evidence="8">The sequence shown here is derived from an EMBL/GenBank/DDBJ whole genome shotgun (WGS) entry which is preliminary data.</text>
</comment>
<dbReference type="PROSITE" id="PS01311">
    <property type="entry name" value="LGT"/>
    <property type="match status" value="1"/>
</dbReference>
<comment type="similarity">
    <text evidence="1 7">Belongs to the Lgt family.</text>
</comment>
<comment type="subcellular location">
    <subcellularLocation>
        <location evidence="7">Cell membrane</location>
        <topology evidence="7">Multi-pass membrane protein</topology>
    </subcellularLocation>
</comment>
<keyword evidence="9" id="KW-1185">Reference proteome</keyword>
<evidence type="ECO:0000313" key="8">
    <source>
        <dbReference type="EMBL" id="NIZ40414.1"/>
    </source>
</evidence>
<evidence type="ECO:0000256" key="5">
    <source>
        <dbReference type="ARBA" id="ARBA00022989"/>
    </source>
</evidence>
<dbReference type="AlphaFoldDB" id="A0A968GDG5"/>
<feature type="transmembrane region" description="Helical" evidence="7">
    <location>
        <begin position="20"/>
        <end position="41"/>
    </location>
</feature>
<dbReference type="InterPro" id="IPR001640">
    <property type="entry name" value="Lgt"/>
</dbReference>
<keyword evidence="6 7" id="KW-0472">Membrane</keyword>
<keyword evidence="3 7" id="KW-0808">Transferase</keyword>
<dbReference type="GO" id="GO:0005886">
    <property type="term" value="C:plasma membrane"/>
    <property type="evidence" value="ECO:0007669"/>
    <property type="project" value="UniProtKB-SubCell"/>
</dbReference>
<evidence type="ECO:0000313" key="9">
    <source>
        <dbReference type="Proteomes" id="UP000711995"/>
    </source>
</evidence>
<protein>
    <recommendedName>
        <fullName evidence="7">Phosphatidylglycerol--prolipoprotein diacylglyceryl transferase</fullName>
        <ecNumber evidence="7">2.5.1.145</ecNumber>
    </recommendedName>
</protein>
<evidence type="ECO:0000256" key="2">
    <source>
        <dbReference type="ARBA" id="ARBA00022475"/>
    </source>
</evidence>
<sequence>MNFLYMLYPSWLSPVMIQLGAIPVRWYSMGYVFAFITTYMLAKQIHKKDPFITEQQMSDMFVNAIVGLLIGARLFYVVFYNLDYFLDNPVSIIWPFDGIPFFGGKFVGIEGLSYHGGAIGAMIGLIWYARKHNIEFFRLADLWSVVIPFGYTFGRLGNFANAELYGKATTSSLGMIFPDAKLYSIKYAWVRDIAHDVGIELTDAYVNLPRHPSQLYEAIFEGIVLGFILLLIVKPRIKAHGQVFASYLIGYSIARFFVEYLREPDEQVGYILAFGSGAETPGVFVSFLNFSMGQGLSLAMIAAGAILYYILGRRTTKVG</sequence>
<evidence type="ECO:0000256" key="4">
    <source>
        <dbReference type="ARBA" id="ARBA00022692"/>
    </source>
</evidence>
<keyword evidence="2 7" id="KW-1003">Cell membrane</keyword>
<dbReference type="GO" id="GO:0008961">
    <property type="term" value="F:phosphatidylglycerol-prolipoprotein diacylglyceryl transferase activity"/>
    <property type="evidence" value="ECO:0007669"/>
    <property type="project" value="UniProtKB-UniRule"/>
</dbReference>
<evidence type="ECO:0000256" key="1">
    <source>
        <dbReference type="ARBA" id="ARBA00007150"/>
    </source>
</evidence>
<feature type="transmembrane region" description="Helical" evidence="7">
    <location>
        <begin position="215"/>
        <end position="233"/>
    </location>
</feature>
<feature type="transmembrane region" description="Helical" evidence="7">
    <location>
        <begin position="112"/>
        <end position="129"/>
    </location>
</feature>
<accession>A0A968GDG5</accession>
<feature type="transmembrane region" description="Helical" evidence="7">
    <location>
        <begin position="294"/>
        <end position="311"/>
    </location>
</feature>
<evidence type="ECO:0000256" key="6">
    <source>
        <dbReference type="ARBA" id="ARBA00023136"/>
    </source>
</evidence>
<keyword evidence="5 7" id="KW-1133">Transmembrane helix</keyword>